<dbReference type="EMBL" id="FO203427">
    <property type="protein sequence ID" value="CCH48497.1"/>
    <property type="molecule type" value="Genomic_DNA"/>
</dbReference>
<keyword evidence="3" id="KW-1185">Reference proteome</keyword>
<reference evidence="2 3" key="1">
    <citation type="journal article" date="2013" name="PLoS ONE">
        <title>The first genomic and proteomic characterization of a deep-sea sulfate reducer: insights into the piezophilic lifestyle of Desulfovibrio piezophilus.</title>
        <authorList>
            <person name="Pradel N."/>
            <person name="Ji B."/>
            <person name="Gimenez G."/>
            <person name="Talla E."/>
            <person name="Lenoble P."/>
            <person name="Garel M."/>
            <person name="Tamburini C."/>
            <person name="Fourquet P."/>
            <person name="Lebrun R."/>
            <person name="Bertin P."/>
            <person name="Denis Y."/>
            <person name="Pophillat M."/>
            <person name="Barbe V."/>
            <person name="Ollivier B."/>
            <person name="Dolla A."/>
        </authorList>
    </citation>
    <scope>NUCLEOTIDE SEQUENCE [LARGE SCALE GENOMIC DNA]</scope>
    <source>
        <strain evidence="3">DSM 10523 / SB164P1</strain>
    </source>
</reference>
<dbReference type="OrthoDB" id="7340239at2"/>
<protein>
    <submittedName>
        <fullName evidence="2">Uncharacterized protein</fullName>
    </submittedName>
</protein>
<organism evidence="2 3">
    <name type="scientific">Pseudodesulfovibrio piezophilus (strain DSM 21447 / JCM 15486 / C1TLV30)</name>
    <name type="common">Desulfovibrio piezophilus</name>
    <dbReference type="NCBI Taxonomy" id="1322246"/>
    <lineage>
        <taxon>Bacteria</taxon>
        <taxon>Pseudomonadati</taxon>
        <taxon>Thermodesulfobacteriota</taxon>
        <taxon>Desulfovibrionia</taxon>
        <taxon>Desulfovibrionales</taxon>
        <taxon>Desulfovibrionaceae</taxon>
    </lineage>
</organism>
<dbReference type="Proteomes" id="UP000011724">
    <property type="component" value="Chromosome"/>
</dbReference>
<evidence type="ECO:0000256" key="1">
    <source>
        <dbReference type="SAM" id="SignalP"/>
    </source>
</evidence>
<dbReference type="Gene3D" id="1.20.1270.180">
    <property type="match status" value="1"/>
</dbReference>
<reference evidence="3" key="2">
    <citation type="journal article" date="2013" name="Stand. Genomic Sci.">
        <title>Complete genome sequence of Desulfocapsa sulfexigens, a marine deltaproteobacterium specialized in disproportionating inorganic sulfur compounds.</title>
        <authorList>
            <person name="Finster K.W."/>
            <person name="Kjeldsen K.U."/>
            <person name="Kube M."/>
            <person name="Reinhardt R."/>
            <person name="Mussmann M."/>
            <person name="Amann R."/>
            <person name="Schreiber L."/>
        </authorList>
    </citation>
    <scope>NUCLEOTIDE SEQUENCE [LARGE SCALE GENOMIC DNA]</scope>
    <source>
        <strain evidence="3">DSM 10523 / SB164P1</strain>
    </source>
</reference>
<proteinExistence type="predicted"/>
<dbReference type="PATRIC" id="fig|879567.3.peg.1308"/>
<dbReference type="HOGENOM" id="CLU_128596_4_2_7"/>
<name>M1WRT4_PSEP2</name>
<feature type="signal peptide" evidence="1">
    <location>
        <begin position="1"/>
        <end position="35"/>
    </location>
</feature>
<sequence length="164" mass="18692">MKQAVSVEKGKQMNRCFRSVVAVVWVLVISSTVCAQDEYKQMVDNTQLTHAEAMKTMNSMIAEINELYSDQPEFLEKFNASQKAWDEYRRLHIQALYPGGRENYGSSMSFCAPMESLHLVKERISLIKKWIIGTIEGDVCCGTVRWVPVEEYETATGQKIPTSE</sequence>
<keyword evidence="1" id="KW-0732">Signal</keyword>
<gene>
    <name evidence="2" type="ordered locus">BN4_11260</name>
</gene>
<evidence type="ECO:0000313" key="2">
    <source>
        <dbReference type="EMBL" id="CCH48497.1"/>
    </source>
</evidence>
<accession>M1WRT4</accession>
<dbReference type="AlphaFoldDB" id="M1WRT4"/>
<feature type="chain" id="PRO_5004019422" evidence="1">
    <location>
        <begin position="36"/>
        <end position="164"/>
    </location>
</feature>
<dbReference type="RefSeq" id="WP_015414545.1">
    <property type="nucleotide sequence ID" value="NC_020409.1"/>
</dbReference>
<dbReference type="BioCyc" id="DPIE1322246:BN4_RS06320-MONOMER"/>
<dbReference type="KEGG" id="dpi:BN4_11260"/>
<dbReference type="eggNOG" id="COG3755">
    <property type="taxonomic scope" value="Bacteria"/>
</dbReference>
<evidence type="ECO:0000313" key="3">
    <source>
        <dbReference type="Proteomes" id="UP000011724"/>
    </source>
</evidence>